<protein>
    <submittedName>
        <fullName evidence="6">Nitrous oxide reductase family maturation protein NosD</fullName>
    </submittedName>
</protein>
<dbReference type="SMART" id="SM00710">
    <property type="entry name" value="PbH1"/>
    <property type="match status" value="7"/>
</dbReference>
<gene>
    <name evidence="6" type="primary">nosD</name>
    <name evidence="6" type="ORF">K0625_04230</name>
</gene>
<dbReference type="PANTHER" id="PTHR22990">
    <property type="entry name" value="F-BOX ONLY PROTEIN"/>
    <property type="match status" value="1"/>
</dbReference>
<evidence type="ECO:0000313" key="7">
    <source>
        <dbReference type="Proteomes" id="UP001195963"/>
    </source>
</evidence>
<evidence type="ECO:0000256" key="1">
    <source>
        <dbReference type="ARBA" id="ARBA00004906"/>
    </source>
</evidence>
<evidence type="ECO:0000313" key="6">
    <source>
        <dbReference type="EMBL" id="MBW8182863.1"/>
    </source>
</evidence>
<feature type="signal peptide" evidence="4">
    <location>
        <begin position="1"/>
        <end position="18"/>
    </location>
</feature>
<dbReference type="RefSeq" id="WP_220108513.1">
    <property type="nucleotide sequence ID" value="NZ_JAHZST010000002.1"/>
</dbReference>
<comment type="caution">
    <text evidence="6">The sequence shown here is derived from an EMBL/GenBank/DDBJ whole genome shotgun (WGS) entry which is preliminary data.</text>
</comment>
<dbReference type="InterPro" id="IPR007742">
    <property type="entry name" value="NosD_dom"/>
</dbReference>
<evidence type="ECO:0000256" key="4">
    <source>
        <dbReference type="SAM" id="SignalP"/>
    </source>
</evidence>
<dbReference type="InterPro" id="IPR006626">
    <property type="entry name" value="PbH1"/>
</dbReference>
<dbReference type="InterPro" id="IPR011050">
    <property type="entry name" value="Pectin_lyase_fold/virulence"/>
</dbReference>
<sequence>MRYLGGWCLLLLSCFIQAETLYIDSPQTLNAQLQAAQPYDQLILAPGIYRGALVIDKPLSISGDMEGEVIIDADGEGSAITIMAPDVAVTGLKIRNWGNDHYEKDSGIRLLEGADRADIRRNRFQGDGFGISADSSSHITIAGNTITGNGELYFLDRGDGIYLLNAISPSVSDNRISKVRDGVYLETGSFSRVFDNQFSDLQYGIHYMYTHSDEAFGNLSRHVEGGYALMSSKSIYLHHNRVFHALDFGVLLNMTSLCLIESNEAELVSNPSEKVDLGREGKGVFIYGARDNLVWNNQFSQNDIGIYMAMGGEGNRIFENRFIDNVSQVKYVGDALLEWSYGGRGNYWSSYQSWSRAGLQVGQGVYHPNDNLDRLFWLYPEANFLMGSPIVMLLKWAQREFDIVEDTGIIDSFPLSTPSDRSGFVNESGITLVESDSLSFGGIFYGK</sequence>
<feature type="chain" id="PRO_5047016575" evidence="4">
    <location>
        <begin position="19"/>
        <end position="447"/>
    </location>
</feature>
<dbReference type="InterPro" id="IPR026464">
    <property type="entry name" value="NosD_copper_fam"/>
</dbReference>
<dbReference type="InterPro" id="IPR022441">
    <property type="entry name" value="Para_beta_helix_rpt-2"/>
</dbReference>
<dbReference type="Pfam" id="PF05048">
    <property type="entry name" value="NosD"/>
    <property type="match status" value="1"/>
</dbReference>
<organism evidence="6 7">
    <name type="scientific">Shewanella nanhaiensis</name>
    <dbReference type="NCBI Taxonomy" id="2864872"/>
    <lineage>
        <taxon>Bacteria</taxon>
        <taxon>Pseudomonadati</taxon>
        <taxon>Pseudomonadota</taxon>
        <taxon>Gammaproteobacteria</taxon>
        <taxon>Alteromonadales</taxon>
        <taxon>Shewanellaceae</taxon>
        <taxon>Shewanella</taxon>
    </lineage>
</organism>
<dbReference type="SUPFAM" id="SSF51126">
    <property type="entry name" value="Pectin lyase-like"/>
    <property type="match status" value="1"/>
</dbReference>
<feature type="domain" description="Carbohydrate-binding/sugar hydrolysis" evidence="5">
    <location>
        <begin position="192"/>
        <end position="368"/>
    </location>
</feature>
<reference evidence="6 7" key="1">
    <citation type="submission" date="2021-07" db="EMBL/GenBank/DDBJ databases">
        <title>Shewanella sp. nov, isolated from SCS.</title>
        <authorList>
            <person name="Cao W.R."/>
        </authorList>
    </citation>
    <scope>NUCLEOTIDE SEQUENCE [LARGE SCALE GENOMIC DNA]</scope>
    <source>
        <strain evidence="6 7">NR704-98</strain>
    </source>
</reference>
<name>A0ABS7E0J7_9GAMM</name>
<proteinExistence type="predicted"/>
<dbReference type="Gene3D" id="2.160.20.10">
    <property type="entry name" value="Single-stranded right-handed beta-helix, Pectin lyase-like"/>
    <property type="match status" value="2"/>
</dbReference>
<feature type="domain" description="Carbohydrate-binding/sugar hydrolysis" evidence="5">
    <location>
        <begin position="44"/>
        <end position="186"/>
    </location>
</feature>
<keyword evidence="7" id="KW-1185">Reference proteome</keyword>
<keyword evidence="4" id="KW-0732">Signal</keyword>
<dbReference type="InterPro" id="IPR012334">
    <property type="entry name" value="Pectin_lyas_fold"/>
</dbReference>
<dbReference type="Proteomes" id="UP001195963">
    <property type="component" value="Unassembled WGS sequence"/>
</dbReference>
<dbReference type="EMBL" id="JAHZST010000002">
    <property type="protein sequence ID" value="MBW8182863.1"/>
    <property type="molecule type" value="Genomic_DNA"/>
</dbReference>
<evidence type="ECO:0000256" key="3">
    <source>
        <dbReference type="ARBA" id="ARBA00022786"/>
    </source>
</evidence>
<dbReference type="NCBIfam" id="TIGR04247">
    <property type="entry name" value="NosD_copper_fam"/>
    <property type="match status" value="1"/>
</dbReference>
<accession>A0ABS7E0J7</accession>
<dbReference type="NCBIfam" id="TIGR03804">
    <property type="entry name" value="para_beta_helix"/>
    <property type="match status" value="3"/>
</dbReference>
<dbReference type="InterPro" id="IPR051550">
    <property type="entry name" value="SCF-Subunits/Alg-Epimerases"/>
</dbReference>
<dbReference type="PANTHER" id="PTHR22990:SF15">
    <property type="entry name" value="F-BOX ONLY PROTEIN 10"/>
    <property type="match status" value="1"/>
</dbReference>
<evidence type="ECO:0000256" key="2">
    <source>
        <dbReference type="ARBA" id="ARBA00022737"/>
    </source>
</evidence>
<keyword evidence="3" id="KW-0833">Ubl conjugation pathway</keyword>
<keyword evidence="2" id="KW-0677">Repeat</keyword>
<dbReference type="SMART" id="SM00722">
    <property type="entry name" value="CASH"/>
    <property type="match status" value="2"/>
</dbReference>
<comment type="pathway">
    <text evidence="1">Protein modification; protein ubiquitination.</text>
</comment>
<dbReference type="InterPro" id="IPR006633">
    <property type="entry name" value="Carb-bd_sugar_hydrolysis-dom"/>
</dbReference>
<evidence type="ECO:0000259" key="5">
    <source>
        <dbReference type="SMART" id="SM00722"/>
    </source>
</evidence>